<evidence type="ECO:0000256" key="7">
    <source>
        <dbReference type="RuleBase" id="RU366006"/>
    </source>
</evidence>
<feature type="domain" description="Mandelate racemase/muconate lactonizing enzyme C-terminal" evidence="9">
    <location>
        <begin position="137"/>
        <end position="235"/>
    </location>
</feature>
<dbReference type="AlphaFoldDB" id="A0A0F6RK04"/>
<dbReference type="GO" id="GO:0009063">
    <property type="term" value="P:amino acid catabolic process"/>
    <property type="evidence" value="ECO:0007669"/>
    <property type="project" value="InterPro"/>
</dbReference>
<feature type="region of interest" description="Disordered" evidence="8">
    <location>
        <begin position="329"/>
        <end position="350"/>
    </location>
</feature>
<evidence type="ECO:0000256" key="3">
    <source>
        <dbReference type="ARBA" id="ARBA00022842"/>
    </source>
</evidence>
<dbReference type="GO" id="GO:0046872">
    <property type="term" value="F:metal ion binding"/>
    <property type="evidence" value="ECO:0007669"/>
    <property type="project" value="UniProtKB-KW"/>
</dbReference>
<dbReference type="SFLD" id="SFLDS00001">
    <property type="entry name" value="Enolase"/>
    <property type="match status" value="1"/>
</dbReference>
<dbReference type="Pfam" id="PF13378">
    <property type="entry name" value="MR_MLE_C"/>
    <property type="match status" value="1"/>
</dbReference>
<proteinExistence type="inferred from homology"/>
<dbReference type="SUPFAM" id="SSF51604">
    <property type="entry name" value="Enolase C-terminal domain-like"/>
    <property type="match status" value="1"/>
</dbReference>
<feature type="binding site" evidence="6">
    <location>
        <position position="239"/>
    </location>
    <ligand>
        <name>Mg(2+)</name>
        <dbReference type="ChEBI" id="CHEBI:18420"/>
    </ligand>
</feature>
<dbReference type="InterPro" id="IPR029065">
    <property type="entry name" value="Enolase_C-like"/>
</dbReference>
<dbReference type="PANTHER" id="PTHR48080:SF3">
    <property type="entry name" value="ENOLASE SUPERFAMILY MEMBER DDB_G0284701"/>
    <property type="match status" value="1"/>
</dbReference>
<dbReference type="PROSITE" id="PS00909">
    <property type="entry name" value="MR_MLE_2"/>
    <property type="match status" value="1"/>
</dbReference>
<evidence type="ECO:0000256" key="1">
    <source>
        <dbReference type="ARBA" id="ARBA00008031"/>
    </source>
</evidence>
<name>A0A0F6RK04_MICAE</name>
<dbReference type="InterPro" id="IPR013341">
    <property type="entry name" value="Mandelate_racemase_N_dom"/>
</dbReference>
<dbReference type="GO" id="GO:0016855">
    <property type="term" value="F:racemase and epimerase activity, acting on amino acids and derivatives"/>
    <property type="evidence" value="ECO:0007669"/>
    <property type="project" value="UniProtKB-UniRule"/>
</dbReference>
<dbReference type="EC" id="5.1.1.-" evidence="7"/>
<keyword evidence="3 6" id="KW-0460">Magnesium</keyword>
<evidence type="ECO:0000259" key="9">
    <source>
        <dbReference type="SMART" id="SM00922"/>
    </source>
</evidence>
<evidence type="ECO:0000256" key="6">
    <source>
        <dbReference type="PIRSR" id="PIRSR634603-3"/>
    </source>
</evidence>
<feature type="active site" description="Proton acceptor; specific for (S)-substrate epimerization" evidence="5">
    <location>
        <position position="261"/>
    </location>
</feature>
<dbReference type="SMART" id="SM00922">
    <property type="entry name" value="MR_MLE"/>
    <property type="match status" value="1"/>
</dbReference>
<dbReference type="InterPro" id="IPR034603">
    <property type="entry name" value="Dipeptide_epimerase"/>
</dbReference>
<dbReference type="InterPro" id="IPR029017">
    <property type="entry name" value="Enolase-like_N"/>
</dbReference>
<keyword evidence="4 7" id="KW-0413">Isomerase</keyword>
<accession>A0A0F6RK04</accession>
<keyword evidence="2 6" id="KW-0479">Metal-binding</keyword>
<reference evidence="10 11" key="1">
    <citation type="journal article" date="2015" name="Genome Announc.">
        <title>Complete Genome Sequence of Microcystis aeruginosa NIES-2549, a Bloom-Forming Cyanobacterium from Lake Kasumigaura, Japan.</title>
        <authorList>
            <person name="Yamaguchi H."/>
            <person name="Suzuki S."/>
            <person name="Tanabe Y."/>
            <person name="Osana Y."/>
            <person name="Shimura Y."/>
            <person name="Ishida K."/>
            <person name="Kawachi M."/>
        </authorList>
    </citation>
    <scope>NUCLEOTIDE SEQUENCE [LARGE SCALE GENOMIC DNA]</scope>
    <source>
        <strain evidence="10 11">NIES-2549</strain>
    </source>
</reference>
<feature type="active site" description="Proton acceptor; specific for (R)-substrate epimerization" evidence="5">
    <location>
        <position position="159"/>
    </location>
</feature>
<evidence type="ECO:0000313" key="10">
    <source>
        <dbReference type="EMBL" id="AKE63073.1"/>
    </source>
</evidence>
<sequence>MLLNWQTFTIHKRVPLTISRGTTSENTNIWLKISQENIEGWGEASPFDITSEEKKPAKILQELNSIAPILQSFHPCQRQEIEKILWQNQISSATRAAIDTALHDWLGKKANLPLWQIFGLDRSLIPPVSVTIGLNSPENVQKRLLDWLEIGDFSLLKVKLGSPDGIEADQAIILAIKEIVPHLPLTVDANGGWTFRDAVKMCQWLEEKGVIYVEQPLSVGQERDLIDLYQKSPLPIFVDESCFSSQDIPKLADRVHGINIKLMKAGGLAEVQRMIHIAQACRLQIMFGCYSDSSLANTALAHLGPLVNYLDLDSHLNLRDDPFTGLSLEKGRLQPNNSPGLGVSLRTKDG</sequence>
<evidence type="ECO:0000313" key="11">
    <source>
        <dbReference type="Proteomes" id="UP000034103"/>
    </source>
</evidence>
<evidence type="ECO:0000256" key="2">
    <source>
        <dbReference type="ARBA" id="ARBA00022723"/>
    </source>
</evidence>
<dbReference type="InterPro" id="IPR018110">
    <property type="entry name" value="Mandel_Rmase/mucon_lact_enz_CS"/>
</dbReference>
<dbReference type="Gene3D" id="3.30.390.10">
    <property type="entry name" value="Enolase-like, N-terminal domain"/>
    <property type="match status" value="1"/>
</dbReference>
<dbReference type="InterPro" id="IPR034593">
    <property type="entry name" value="DgoD-like"/>
</dbReference>
<comment type="similarity">
    <text evidence="1 7">Belongs to the mandelate racemase/muconate lactonizing enzyme family.</text>
</comment>
<dbReference type="EMBL" id="CP011304">
    <property type="protein sequence ID" value="AKE63073.1"/>
    <property type="molecule type" value="Genomic_DNA"/>
</dbReference>
<comment type="cofactor">
    <cofactor evidence="6 7">
        <name>Mg(2+)</name>
        <dbReference type="ChEBI" id="CHEBI:18420"/>
    </cofactor>
    <text evidence="6 7">Binds 1 Mg(2+) ion per subunit.</text>
</comment>
<gene>
    <name evidence="10" type="ORF">MYAER_0713</name>
</gene>
<dbReference type="PATRIC" id="fig|1641812.3.peg.738"/>
<dbReference type="HOGENOM" id="CLU_030273_4_3_3"/>
<feature type="binding site" evidence="6">
    <location>
        <position position="214"/>
    </location>
    <ligand>
        <name>Mg(2+)</name>
        <dbReference type="ChEBI" id="CHEBI:18420"/>
    </ligand>
</feature>
<evidence type="ECO:0000256" key="5">
    <source>
        <dbReference type="PIRSR" id="PIRSR634603-1"/>
    </source>
</evidence>
<dbReference type="PANTHER" id="PTHR48080">
    <property type="entry name" value="D-GALACTONATE DEHYDRATASE-RELATED"/>
    <property type="match status" value="1"/>
</dbReference>
<dbReference type="InterPro" id="IPR013342">
    <property type="entry name" value="Mandelate_racemase_C"/>
</dbReference>
<dbReference type="InterPro" id="IPR036849">
    <property type="entry name" value="Enolase-like_C_sf"/>
</dbReference>
<dbReference type="Pfam" id="PF02746">
    <property type="entry name" value="MR_MLE_N"/>
    <property type="match status" value="1"/>
</dbReference>
<feature type="binding site" evidence="6">
    <location>
        <position position="188"/>
    </location>
    <ligand>
        <name>Mg(2+)</name>
        <dbReference type="ChEBI" id="CHEBI:18420"/>
    </ligand>
</feature>
<evidence type="ECO:0000256" key="4">
    <source>
        <dbReference type="ARBA" id="ARBA00023235"/>
    </source>
</evidence>
<dbReference type="Gene3D" id="3.20.20.120">
    <property type="entry name" value="Enolase-like C-terminal domain"/>
    <property type="match status" value="1"/>
</dbReference>
<protein>
    <recommendedName>
        <fullName evidence="7">Dipeptide epimerase</fullName>
        <ecNumber evidence="7">5.1.1.-</ecNumber>
    </recommendedName>
</protein>
<dbReference type="SFLD" id="SFLDG00180">
    <property type="entry name" value="muconate_cycloisomerase"/>
    <property type="match status" value="1"/>
</dbReference>
<dbReference type="SUPFAM" id="SSF54826">
    <property type="entry name" value="Enolase N-terminal domain-like"/>
    <property type="match status" value="1"/>
</dbReference>
<dbReference type="RefSeq" id="WP_046660975.1">
    <property type="nucleotide sequence ID" value="NZ_CP011304.1"/>
</dbReference>
<dbReference type="SFLD" id="SFLDF00010">
    <property type="entry name" value="dipeptide_epimerase"/>
    <property type="match status" value="1"/>
</dbReference>
<evidence type="ECO:0000256" key="8">
    <source>
        <dbReference type="SAM" id="MobiDB-lite"/>
    </source>
</evidence>
<organism evidence="10 11">
    <name type="scientific">Microcystis aeruginosa NIES-2549</name>
    <dbReference type="NCBI Taxonomy" id="1641812"/>
    <lineage>
        <taxon>Bacteria</taxon>
        <taxon>Bacillati</taxon>
        <taxon>Cyanobacteriota</taxon>
        <taxon>Cyanophyceae</taxon>
        <taxon>Oscillatoriophycideae</taxon>
        <taxon>Chroococcales</taxon>
        <taxon>Microcystaceae</taxon>
        <taxon>Microcystis</taxon>
    </lineage>
</organism>
<dbReference type="Proteomes" id="UP000034103">
    <property type="component" value="Chromosome"/>
</dbReference>
<dbReference type="CDD" id="cd03319">
    <property type="entry name" value="L-Ala-DL-Glu_epimerase"/>
    <property type="match status" value="1"/>
</dbReference>